<dbReference type="Pfam" id="PF01352">
    <property type="entry name" value="KRAB"/>
    <property type="match status" value="1"/>
</dbReference>
<gene>
    <name evidence="28" type="ORF">SUZIE_165205</name>
</gene>
<dbReference type="PRINTS" id="PR00245">
    <property type="entry name" value="OLFACTORYR"/>
</dbReference>
<evidence type="ECO:0000256" key="18">
    <source>
        <dbReference type="ARBA" id="ARBA00023163"/>
    </source>
</evidence>
<dbReference type="Pfam" id="PF00096">
    <property type="entry name" value="zf-C2H2"/>
    <property type="match status" value="12"/>
</dbReference>
<evidence type="ECO:0000256" key="5">
    <source>
        <dbReference type="ARBA" id="ARBA00022475"/>
    </source>
</evidence>
<dbReference type="PROSITE" id="PS50157">
    <property type="entry name" value="ZINC_FINGER_C2H2_2"/>
    <property type="match status" value="13"/>
</dbReference>
<keyword evidence="10" id="KW-0677">Repeat</keyword>
<dbReference type="GO" id="GO:0008270">
    <property type="term" value="F:zinc ion binding"/>
    <property type="evidence" value="ECO:0007669"/>
    <property type="project" value="UniProtKB-KW"/>
</dbReference>
<dbReference type="InterPro" id="IPR013087">
    <property type="entry name" value="Znf_C2H2_type"/>
</dbReference>
<feature type="domain" description="C2H2-type" evidence="25">
    <location>
        <begin position="799"/>
        <end position="826"/>
    </location>
</feature>
<feature type="domain" description="C2H2-type" evidence="25">
    <location>
        <begin position="659"/>
        <end position="686"/>
    </location>
</feature>
<dbReference type="GO" id="GO:0005886">
    <property type="term" value="C:plasma membrane"/>
    <property type="evidence" value="ECO:0007669"/>
    <property type="project" value="UniProtKB-SubCell"/>
</dbReference>
<evidence type="ECO:0000256" key="8">
    <source>
        <dbReference type="ARBA" id="ARBA00022723"/>
    </source>
</evidence>
<feature type="transmembrane region" description="Helical" evidence="24">
    <location>
        <begin position="237"/>
        <end position="260"/>
    </location>
</feature>
<protein>
    <submittedName>
        <fullName evidence="28">Zinc finger protein 317</fullName>
    </submittedName>
</protein>
<dbReference type="PROSITE" id="PS50805">
    <property type="entry name" value="KRAB"/>
    <property type="match status" value="1"/>
</dbReference>
<evidence type="ECO:0000313" key="28">
    <source>
        <dbReference type="EMBL" id="MBZ3881891.1"/>
    </source>
</evidence>
<evidence type="ECO:0000256" key="13">
    <source>
        <dbReference type="ARBA" id="ARBA00022989"/>
    </source>
</evidence>
<dbReference type="FunFam" id="3.30.160.60:FF:001465">
    <property type="entry name" value="Zinc finger protein 560"/>
    <property type="match status" value="1"/>
</dbReference>
<dbReference type="GO" id="GO:0000122">
    <property type="term" value="P:negative regulation of transcription by RNA polymerase II"/>
    <property type="evidence" value="ECO:0007669"/>
    <property type="project" value="UniProtKB-ARBA"/>
</dbReference>
<keyword evidence="14" id="KW-0805">Transcription regulation</keyword>
<keyword evidence="19 23" id="KW-0675">Receptor</keyword>
<feature type="domain" description="C2H2-type" evidence="25">
    <location>
        <begin position="855"/>
        <end position="882"/>
    </location>
</feature>
<dbReference type="SMART" id="SM00355">
    <property type="entry name" value="ZnF_C2H2"/>
    <property type="match status" value="13"/>
</dbReference>
<dbReference type="InterPro" id="IPR017452">
    <property type="entry name" value="GPCR_Rhodpsn_7TM"/>
</dbReference>
<dbReference type="FunFam" id="1.10.1220.70:FF:000001">
    <property type="entry name" value="Olfactory receptor"/>
    <property type="match status" value="1"/>
</dbReference>
<evidence type="ECO:0000256" key="9">
    <source>
        <dbReference type="ARBA" id="ARBA00022725"/>
    </source>
</evidence>
<evidence type="ECO:0000256" key="3">
    <source>
        <dbReference type="ARBA" id="ARBA00006991"/>
    </source>
</evidence>
<evidence type="ECO:0000256" key="7">
    <source>
        <dbReference type="ARBA" id="ARBA00022692"/>
    </source>
</evidence>
<feature type="domain" description="G-protein coupled receptors family 1 profile" evidence="26">
    <location>
        <begin position="41"/>
        <end position="290"/>
    </location>
</feature>
<dbReference type="FunFam" id="3.30.160.60:FF:001635">
    <property type="entry name" value="Zinc finger protein 317"/>
    <property type="match status" value="1"/>
</dbReference>
<feature type="transmembrane region" description="Helical" evidence="24">
    <location>
        <begin position="98"/>
        <end position="120"/>
    </location>
</feature>
<keyword evidence="7 23" id="KW-0812">Transmembrane</keyword>
<evidence type="ECO:0000256" key="1">
    <source>
        <dbReference type="ARBA" id="ARBA00004123"/>
    </source>
</evidence>
<feature type="domain" description="C2H2-type" evidence="25">
    <location>
        <begin position="631"/>
        <end position="658"/>
    </location>
</feature>
<feature type="domain" description="C2H2-type" evidence="25">
    <location>
        <begin position="547"/>
        <end position="574"/>
    </location>
</feature>
<dbReference type="Gene3D" id="3.30.160.60">
    <property type="entry name" value="Classic Zinc Finger"/>
    <property type="match status" value="14"/>
</dbReference>
<comment type="similarity">
    <text evidence="3">Belongs to the krueppel C2H2-type zinc-finger protein family.</text>
</comment>
<dbReference type="CDD" id="cd15234">
    <property type="entry name" value="7tmA_OR7-like"/>
    <property type="match status" value="1"/>
</dbReference>
<feature type="domain" description="KRAB" evidence="27">
    <location>
        <begin position="354"/>
        <end position="425"/>
    </location>
</feature>
<keyword evidence="11 22" id="KW-0863">Zinc-finger</keyword>
<evidence type="ECO:0000256" key="17">
    <source>
        <dbReference type="ARBA" id="ARBA00023136"/>
    </source>
</evidence>
<dbReference type="InterPro" id="IPR001909">
    <property type="entry name" value="KRAB"/>
</dbReference>
<dbReference type="FunFam" id="3.30.160.60:FF:000171">
    <property type="entry name" value="Zinc finger protein 26"/>
    <property type="match status" value="2"/>
</dbReference>
<feature type="transmembrane region" description="Helical" evidence="24">
    <location>
        <begin position="26"/>
        <end position="47"/>
    </location>
</feature>
<comment type="caution">
    <text evidence="28">The sequence shown here is derived from an EMBL/GenBank/DDBJ whole genome shotgun (WGS) entry which is preliminary data.</text>
</comment>
<evidence type="ECO:0000256" key="10">
    <source>
        <dbReference type="ARBA" id="ARBA00022737"/>
    </source>
</evidence>
<dbReference type="FunFam" id="3.30.160.60:FF:001899">
    <property type="entry name" value="Zinc finger protein 317"/>
    <property type="match status" value="1"/>
</dbReference>
<dbReference type="AlphaFoldDB" id="A0AA41N1D9"/>
<dbReference type="PANTHER" id="PTHR16515">
    <property type="entry name" value="PR DOMAIN ZINC FINGER PROTEIN"/>
    <property type="match status" value="1"/>
</dbReference>
<dbReference type="Proteomes" id="UP001166674">
    <property type="component" value="Unassembled WGS sequence"/>
</dbReference>
<dbReference type="GO" id="GO:0003677">
    <property type="term" value="F:DNA binding"/>
    <property type="evidence" value="ECO:0007669"/>
    <property type="project" value="UniProtKB-KW"/>
</dbReference>
<dbReference type="InterPro" id="IPR000725">
    <property type="entry name" value="Olfact_rcpt"/>
</dbReference>
<keyword evidence="29" id="KW-1185">Reference proteome</keyword>
<feature type="domain" description="C2H2-type" evidence="25">
    <location>
        <begin position="771"/>
        <end position="798"/>
    </location>
</feature>
<evidence type="ECO:0000256" key="15">
    <source>
        <dbReference type="ARBA" id="ARBA00023040"/>
    </source>
</evidence>
<dbReference type="InterPro" id="IPR036051">
    <property type="entry name" value="KRAB_dom_sf"/>
</dbReference>
<dbReference type="GO" id="GO:0005634">
    <property type="term" value="C:nucleus"/>
    <property type="evidence" value="ECO:0007669"/>
    <property type="project" value="UniProtKB-SubCell"/>
</dbReference>
<accession>A0AA41N1D9</accession>
<dbReference type="FunFam" id="3.30.160.60:FF:000557">
    <property type="entry name" value="zinc finger and SCAN domain-containing protein 29"/>
    <property type="match status" value="2"/>
</dbReference>
<comment type="similarity">
    <text evidence="4 23">Belongs to the G-protein coupled receptor 1 family.</text>
</comment>
<keyword evidence="18" id="KW-0804">Transcription</keyword>
<dbReference type="FunFam" id="3.30.160.60:FF:002254">
    <property type="entry name" value="Zinc finger protein 540"/>
    <property type="match status" value="1"/>
</dbReference>
<dbReference type="PROSITE" id="PS00237">
    <property type="entry name" value="G_PROTEIN_RECEP_F1_1"/>
    <property type="match status" value="1"/>
</dbReference>
<keyword evidence="8" id="KW-0479">Metal-binding</keyword>
<evidence type="ECO:0000256" key="4">
    <source>
        <dbReference type="ARBA" id="ARBA00010663"/>
    </source>
</evidence>
<evidence type="ECO:0000256" key="21">
    <source>
        <dbReference type="ARBA" id="ARBA00023242"/>
    </source>
</evidence>
<evidence type="ECO:0000256" key="14">
    <source>
        <dbReference type="ARBA" id="ARBA00023015"/>
    </source>
</evidence>
<evidence type="ECO:0000256" key="12">
    <source>
        <dbReference type="ARBA" id="ARBA00022833"/>
    </source>
</evidence>
<dbReference type="FunFam" id="3.30.160.60:FF:001074">
    <property type="entry name" value="zinc finger protein 317"/>
    <property type="match status" value="1"/>
</dbReference>
<keyword evidence="16" id="KW-0238">DNA-binding</keyword>
<evidence type="ECO:0000259" key="27">
    <source>
        <dbReference type="PROSITE" id="PS50805"/>
    </source>
</evidence>
<dbReference type="Gene3D" id="1.20.1070.10">
    <property type="entry name" value="Rhodopsin 7-helix transmembrane proteins"/>
    <property type="match status" value="1"/>
</dbReference>
<feature type="transmembrane region" description="Helical" evidence="24">
    <location>
        <begin position="197"/>
        <end position="216"/>
    </location>
</feature>
<feature type="transmembrane region" description="Helical" evidence="24">
    <location>
        <begin position="59"/>
        <end position="78"/>
    </location>
</feature>
<keyword evidence="13 24" id="KW-1133">Transmembrane helix</keyword>
<keyword evidence="17 24" id="KW-0472">Membrane</keyword>
<dbReference type="FunFam" id="3.30.160.60:FF:000564">
    <property type="entry name" value="zinc finger protein 699"/>
    <property type="match status" value="1"/>
</dbReference>
<feature type="domain" description="C2H2-type" evidence="25">
    <location>
        <begin position="827"/>
        <end position="854"/>
    </location>
</feature>
<keyword evidence="9" id="KW-0552">Olfaction</keyword>
<feature type="domain" description="C2H2-type" evidence="25">
    <location>
        <begin position="603"/>
        <end position="630"/>
    </location>
</feature>
<name>A0AA41N1D9_SCICA</name>
<dbReference type="GO" id="GO:0004984">
    <property type="term" value="F:olfactory receptor activity"/>
    <property type="evidence" value="ECO:0007669"/>
    <property type="project" value="InterPro"/>
</dbReference>
<dbReference type="CDD" id="cd07765">
    <property type="entry name" value="KRAB_A-box"/>
    <property type="match status" value="1"/>
</dbReference>
<dbReference type="SUPFAM" id="SSF57667">
    <property type="entry name" value="beta-beta-alpha zinc fingers"/>
    <property type="match status" value="8"/>
</dbReference>
<evidence type="ECO:0000259" key="26">
    <source>
        <dbReference type="PROSITE" id="PS50262"/>
    </source>
</evidence>
<feature type="domain" description="C2H2-type" evidence="25">
    <location>
        <begin position="743"/>
        <end position="770"/>
    </location>
</feature>
<dbReference type="InterPro" id="IPR050331">
    <property type="entry name" value="Zinc_finger"/>
</dbReference>
<dbReference type="SUPFAM" id="SSF109640">
    <property type="entry name" value="KRAB domain (Kruppel-associated box)"/>
    <property type="match status" value="1"/>
</dbReference>
<evidence type="ECO:0000259" key="25">
    <source>
        <dbReference type="PROSITE" id="PS50157"/>
    </source>
</evidence>
<dbReference type="EMBL" id="JAATJV010379550">
    <property type="protein sequence ID" value="MBZ3881891.1"/>
    <property type="molecule type" value="Genomic_DNA"/>
</dbReference>
<dbReference type="FunFam" id="1.20.1070.10:FF:000009">
    <property type="entry name" value="Olfactory receptor"/>
    <property type="match status" value="1"/>
</dbReference>
<feature type="domain" description="C2H2-type" evidence="25">
    <location>
        <begin position="575"/>
        <end position="602"/>
    </location>
</feature>
<keyword evidence="5" id="KW-1003">Cell membrane</keyword>
<feature type="domain" description="C2H2-type" evidence="25">
    <location>
        <begin position="687"/>
        <end position="714"/>
    </location>
</feature>
<comment type="subcellular location">
    <subcellularLocation>
        <location evidence="2">Cell membrane</location>
        <topology evidence="2">Multi-pass membrane protein</topology>
    </subcellularLocation>
    <subcellularLocation>
        <location evidence="1">Nucleus</location>
    </subcellularLocation>
</comment>
<dbReference type="InterPro" id="IPR036236">
    <property type="entry name" value="Znf_C2H2_sf"/>
</dbReference>
<dbReference type="PANTHER" id="PTHR16515:SF49">
    <property type="entry name" value="GASTRULA ZINC FINGER PROTEIN XLCGF49.1-LIKE-RELATED"/>
    <property type="match status" value="1"/>
</dbReference>
<evidence type="ECO:0000256" key="24">
    <source>
        <dbReference type="SAM" id="Phobius"/>
    </source>
</evidence>
<feature type="domain" description="C2H2-type" evidence="25">
    <location>
        <begin position="715"/>
        <end position="742"/>
    </location>
</feature>
<keyword evidence="21" id="KW-0539">Nucleus</keyword>
<dbReference type="GO" id="GO:0004930">
    <property type="term" value="F:G protein-coupled receptor activity"/>
    <property type="evidence" value="ECO:0007669"/>
    <property type="project" value="UniProtKB-KW"/>
</dbReference>
<dbReference type="PROSITE" id="PS00028">
    <property type="entry name" value="ZINC_FINGER_C2H2_1"/>
    <property type="match status" value="13"/>
</dbReference>
<proteinExistence type="inferred from homology"/>
<dbReference type="Gene3D" id="6.10.140.140">
    <property type="match status" value="1"/>
</dbReference>
<dbReference type="SMART" id="SM00349">
    <property type="entry name" value="KRAB"/>
    <property type="match status" value="1"/>
</dbReference>
<dbReference type="InterPro" id="IPR000276">
    <property type="entry name" value="GPCR_Rhodpsn"/>
</dbReference>
<dbReference type="Pfam" id="PF13853">
    <property type="entry name" value="7tm_4"/>
    <property type="match status" value="1"/>
</dbReference>
<evidence type="ECO:0000256" key="22">
    <source>
        <dbReference type="PROSITE-ProRule" id="PRU00042"/>
    </source>
</evidence>
<dbReference type="FunFam" id="3.30.160.60:FF:000352">
    <property type="entry name" value="zinc finger protein 3 homolog"/>
    <property type="match status" value="1"/>
</dbReference>
<evidence type="ECO:0000256" key="6">
    <source>
        <dbReference type="ARBA" id="ARBA00022606"/>
    </source>
</evidence>
<dbReference type="PRINTS" id="PR00237">
    <property type="entry name" value="GPCRRHODOPSN"/>
</dbReference>
<dbReference type="SUPFAM" id="SSF81321">
    <property type="entry name" value="Family A G protein-coupled receptor-like"/>
    <property type="match status" value="1"/>
</dbReference>
<dbReference type="FunFam" id="3.30.160.60:FF:000641">
    <property type="entry name" value="zinc finger protein 317 isoform X2"/>
    <property type="match status" value="2"/>
</dbReference>
<keyword evidence="20 23" id="KW-0807">Transducer</keyword>
<evidence type="ECO:0000256" key="20">
    <source>
        <dbReference type="ARBA" id="ARBA00023224"/>
    </source>
</evidence>
<evidence type="ECO:0000256" key="19">
    <source>
        <dbReference type="ARBA" id="ARBA00023170"/>
    </source>
</evidence>
<feature type="domain" description="C2H2-type" evidence="25">
    <location>
        <begin position="519"/>
        <end position="546"/>
    </location>
</feature>
<dbReference type="PROSITE" id="PS50262">
    <property type="entry name" value="G_PROTEIN_RECEP_F1_2"/>
    <property type="match status" value="1"/>
</dbReference>
<keyword evidence="15 23" id="KW-0297">G-protein coupled receptor</keyword>
<evidence type="ECO:0000256" key="11">
    <source>
        <dbReference type="ARBA" id="ARBA00022771"/>
    </source>
</evidence>
<feature type="transmembrane region" description="Helical" evidence="24">
    <location>
        <begin position="132"/>
        <end position="154"/>
    </location>
</feature>
<keyword evidence="12" id="KW-0862">Zinc</keyword>
<keyword evidence="6" id="KW-0716">Sensory transduction</keyword>
<evidence type="ECO:0000256" key="16">
    <source>
        <dbReference type="ARBA" id="ARBA00023125"/>
    </source>
</evidence>
<reference evidence="28" key="1">
    <citation type="submission" date="2020-03" db="EMBL/GenBank/DDBJ databases">
        <title>Studies in the Genomics of Life Span.</title>
        <authorList>
            <person name="Glass D."/>
        </authorList>
    </citation>
    <scope>NUCLEOTIDE SEQUENCE</scope>
    <source>
        <strain evidence="28">SUZIE</strain>
        <tissue evidence="28">Muscle</tissue>
    </source>
</reference>
<evidence type="ECO:0000256" key="23">
    <source>
        <dbReference type="RuleBase" id="RU000688"/>
    </source>
</evidence>
<evidence type="ECO:0000256" key="2">
    <source>
        <dbReference type="ARBA" id="ARBA00004651"/>
    </source>
</evidence>
<sequence>MEPENQTHVAEFLLLGLSEDPQLQPILFDLLLTMYLVTVLGNLLIILAVSSDSHLHTPMYFFLCKLSLVDICCTSTVVPKMLLNIQTESKAITHAGCLAQVCFFFIFVCMDNLLLTVMAYDRYVAICHPLHYTVIMNPCFCVLLVLVSLLISIVDGLLHSLMLLRLSFCKQLEIPHFFCELAQILKLACSDPLINNILIYLLTILLGVGPVSGIIFSYTKIISSILKIPSTGGKYKAFSTCGSHLSVVLMFYGASIGVYLSSAVTDSPRKTALASVMYTVVTPMLNPFIYSLRNKDMKAVSTQDPACLQESEFPLSSKHRSCPQNLDLFACHGLEPDTPNSVSSQMCVVFQESVTFQDVAVDFTEKEWPLLDSSQRKLYKDVMLENYSNLTSLGYQVGKPSLISHLEQEDELRTEERGIQQGTCPDWDTPSKTKWSILMEDIFGKETSSGVTMERAHLGERSTEYAHLFEVFSMGAHLTQQMGRHPGKRPYHRHSCGAAFKSRMPLTQHVSMYDGRKMHECQQCQKAFTTSASLTRHRRIHTGEKPYGCSDCGKAFNDPSALRSHARTHLKEKPFDCSQCGNAFRTLSALKIHMRVHTGERPYKCDECGKAYGRSCHLIAHKRTHTGERPYECQDCGKAFQHPSHLKEHVRNHTGEKPYECTQCGKAFRWKSNFNLHKKNHMVEKTYECKECGKSFGDLLSRRKHMRIHIVKKPVECRQCGKAFRNQSILKTHMNSHTGEKPYGCDLCGKAFSASSNLTAHRKIHTQERRYECAACGKVFGDYLSRRRHMSIHLVKKRVECRQCGKAFRNQSTLKTHMRSHTGEKPYECDHCGKAFSIGSNLNVHRRIHTGEKPYECLACGKAFSDHSSLRSHVKTHRGEKLFPASVWKRLQ</sequence>
<evidence type="ECO:0000313" key="29">
    <source>
        <dbReference type="Proteomes" id="UP001166674"/>
    </source>
</evidence>
<organism evidence="28 29">
    <name type="scientific">Sciurus carolinensis</name>
    <name type="common">Eastern gray squirrel</name>
    <dbReference type="NCBI Taxonomy" id="30640"/>
    <lineage>
        <taxon>Eukaryota</taxon>
        <taxon>Metazoa</taxon>
        <taxon>Chordata</taxon>
        <taxon>Craniata</taxon>
        <taxon>Vertebrata</taxon>
        <taxon>Euteleostomi</taxon>
        <taxon>Mammalia</taxon>
        <taxon>Eutheria</taxon>
        <taxon>Euarchontoglires</taxon>
        <taxon>Glires</taxon>
        <taxon>Rodentia</taxon>
        <taxon>Sciuromorpha</taxon>
        <taxon>Sciuridae</taxon>
        <taxon>Sciurinae</taxon>
        <taxon>Sciurini</taxon>
        <taxon>Sciurus</taxon>
    </lineage>
</organism>